<evidence type="ECO:0000313" key="1">
    <source>
        <dbReference type="EMBL" id="CAA9259844.1"/>
    </source>
</evidence>
<organism evidence="1">
    <name type="scientific">uncultured Coleofasciculus sp</name>
    <dbReference type="NCBI Taxonomy" id="1267456"/>
    <lineage>
        <taxon>Bacteria</taxon>
        <taxon>Bacillati</taxon>
        <taxon>Cyanobacteriota</taxon>
        <taxon>Cyanophyceae</taxon>
        <taxon>Coleofasciculales</taxon>
        <taxon>Coleofasciculaceae</taxon>
        <taxon>Coleofasciculus</taxon>
        <taxon>environmental samples</taxon>
    </lineage>
</organism>
<protein>
    <submittedName>
        <fullName evidence="1">Uncharacterized protein</fullName>
    </submittedName>
</protein>
<accession>A0A6J4IRT5</accession>
<sequence>MDYALALAVLLLMGVAVRHSRRLVPPLTQDGQMGWRLHQVVAAFVKGGVESFPPLLDL</sequence>
<gene>
    <name evidence="1" type="ORF">AVDCRST_MAG92-2414</name>
</gene>
<dbReference type="AlphaFoldDB" id="A0A6J4IRT5"/>
<dbReference type="EMBL" id="CADCTM010000369">
    <property type="protein sequence ID" value="CAA9259844.1"/>
    <property type="molecule type" value="Genomic_DNA"/>
</dbReference>
<name>A0A6J4IRT5_9CYAN</name>
<proteinExistence type="predicted"/>
<reference evidence="1" key="1">
    <citation type="submission" date="2020-02" db="EMBL/GenBank/DDBJ databases">
        <authorList>
            <person name="Meier V. D."/>
        </authorList>
    </citation>
    <scope>NUCLEOTIDE SEQUENCE</scope>
    <source>
        <strain evidence="1">AVDCRST_MAG92</strain>
    </source>
</reference>